<dbReference type="EMBL" id="LR594040">
    <property type="protein sequence ID" value="VTS70796.1"/>
    <property type="molecule type" value="Genomic_DNA"/>
</dbReference>
<dbReference type="Pfam" id="PF15597">
    <property type="entry name" value="Imm59"/>
    <property type="match status" value="1"/>
</dbReference>
<protein>
    <submittedName>
        <fullName evidence="1">Uncharacterized protein</fullName>
    </submittedName>
</protein>
<organism evidence="1 2">
    <name type="scientific">Streptococcus australis</name>
    <dbReference type="NCBI Taxonomy" id="113107"/>
    <lineage>
        <taxon>Bacteria</taxon>
        <taxon>Bacillati</taxon>
        <taxon>Bacillota</taxon>
        <taxon>Bacilli</taxon>
        <taxon>Lactobacillales</taxon>
        <taxon>Streptococcaceae</taxon>
        <taxon>Streptococcus</taxon>
    </lineage>
</organism>
<proteinExistence type="predicted"/>
<accession>A0A4V0BSC5</accession>
<dbReference type="AlphaFoldDB" id="A0A4V0BSC5"/>
<gene>
    <name evidence="1" type="ORF">NCTC5338_00907</name>
</gene>
<dbReference type="OrthoDB" id="2226535at2"/>
<name>A0A4V0BSC5_9STRE</name>
<dbReference type="InterPro" id="IPR028954">
    <property type="entry name" value="Imm59"/>
</dbReference>
<sequence>MRAELEKQYVLEIELRIKLNNFQTLHYVLFDESKRLPWATHLFYKNGVFQVNSRDERSYVVGKTWTFNNFDDAVKKFIEILKDTVEAENLANLLGFSHPYSSPLWDK</sequence>
<reference evidence="1 2" key="1">
    <citation type="submission" date="2019-05" db="EMBL/GenBank/DDBJ databases">
        <authorList>
            <consortium name="Pathogen Informatics"/>
        </authorList>
    </citation>
    <scope>NUCLEOTIDE SEQUENCE [LARGE SCALE GENOMIC DNA]</scope>
    <source>
        <strain evidence="1 2">NCTC5338</strain>
    </source>
</reference>
<evidence type="ECO:0000313" key="1">
    <source>
        <dbReference type="EMBL" id="VTS70796.1"/>
    </source>
</evidence>
<dbReference type="Proteomes" id="UP000307982">
    <property type="component" value="Chromosome"/>
</dbReference>
<evidence type="ECO:0000313" key="2">
    <source>
        <dbReference type="Proteomes" id="UP000307982"/>
    </source>
</evidence>